<dbReference type="HOGENOM" id="CLU_2533926_0_0_1"/>
<accession>E9GWV1</accession>
<keyword evidence="2" id="KW-1185">Reference proteome</keyword>
<proteinExistence type="predicted"/>
<feature type="non-terminal residue" evidence="1">
    <location>
        <position position="1"/>
    </location>
</feature>
<evidence type="ECO:0000313" key="1">
    <source>
        <dbReference type="EMBL" id="EFX76056.1"/>
    </source>
</evidence>
<dbReference type="eggNOG" id="KOG1798">
    <property type="taxonomic scope" value="Eukaryota"/>
</dbReference>
<name>E9GWV1_DAPPU</name>
<protein>
    <submittedName>
        <fullName evidence="1">Uncharacterized protein</fullName>
    </submittedName>
</protein>
<dbReference type="KEGG" id="dpx:DAPPUDRAFT_28872"/>
<dbReference type="InParanoid" id="E9GWV1"/>
<dbReference type="AlphaFoldDB" id="E9GWV1"/>
<gene>
    <name evidence="1" type="ORF">DAPPUDRAFT_28872</name>
</gene>
<organism evidence="1 2">
    <name type="scientific">Daphnia pulex</name>
    <name type="common">Water flea</name>
    <dbReference type="NCBI Taxonomy" id="6669"/>
    <lineage>
        <taxon>Eukaryota</taxon>
        <taxon>Metazoa</taxon>
        <taxon>Ecdysozoa</taxon>
        <taxon>Arthropoda</taxon>
        <taxon>Crustacea</taxon>
        <taxon>Branchiopoda</taxon>
        <taxon>Diplostraca</taxon>
        <taxon>Cladocera</taxon>
        <taxon>Anomopoda</taxon>
        <taxon>Daphniidae</taxon>
        <taxon>Daphnia</taxon>
    </lineage>
</organism>
<dbReference type="EMBL" id="GL732571">
    <property type="protein sequence ID" value="EFX76056.1"/>
    <property type="molecule type" value="Genomic_DNA"/>
</dbReference>
<sequence length="84" mass="9869">LFIFTSKVNFFVVDTVRSNQMPNLVNLYNEERLKKLSQSSVPARDYSFSIQVETDIRQVYCQMNRLLQTFKDEKRGPTFVAIQS</sequence>
<feature type="non-terminal residue" evidence="1">
    <location>
        <position position="84"/>
    </location>
</feature>
<evidence type="ECO:0000313" key="2">
    <source>
        <dbReference type="Proteomes" id="UP000000305"/>
    </source>
</evidence>
<dbReference type="OrthoDB" id="10060449at2759"/>
<dbReference type="Proteomes" id="UP000000305">
    <property type="component" value="Unassembled WGS sequence"/>
</dbReference>
<dbReference type="STRING" id="6669.E9GWV1"/>
<reference evidence="1 2" key="1">
    <citation type="journal article" date="2011" name="Science">
        <title>The ecoresponsive genome of Daphnia pulex.</title>
        <authorList>
            <person name="Colbourne J.K."/>
            <person name="Pfrender M.E."/>
            <person name="Gilbert D."/>
            <person name="Thomas W.K."/>
            <person name="Tucker A."/>
            <person name="Oakley T.H."/>
            <person name="Tokishita S."/>
            <person name="Aerts A."/>
            <person name="Arnold G.J."/>
            <person name="Basu M.K."/>
            <person name="Bauer D.J."/>
            <person name="Caceres C.E."/>
            <person name="Carmel L."/>
            <person name="Casola C."/>
            <person name="Choi J.H."/>
            <person name="Detter J.C."/>
            <person name="Dong Q."/>
            <person name="Dusheyko S."/>
            <person name="Eads B.D."/>
            <person name="Frohlich T."/>
            <person name="Geiler-Samerotte K.A."/>
            <person name="Gerlach D."/>
            <person name="Hatcher P."/>
            <person name="Jogdeo S."/>
            <person name="Krijgsveld J."/>
            <person name="Kriventseva E.V."/>
            <person name="Kultz D."/>
            <person name="Laforsch C."/>
            <person name="Lindquist E."/>
            <person name="Lopez J."/>
            <person name="Manak J.R."/>
            <person name="Muller J."/>
            <person name="Pangilinan J."/>
            <person name="Patwardhan R.P."/>
            <person name="Pitluck S."/>
            <person name="Pritham E.J."/>
            <person name="Rechtsteiner A."/>
            <person name="Rho M."/>
            <person name="Rogozin I.B."/>
            <person name="Sakarya O."/>
            <person name="Salamov A."/>
            <person name="Schaack S."/>
            <person name="Shapiro H."/>
            <person name="Shiga Y."/>
            <person name="Skalitzky C."/>
            <person name="Smith Z."/>
            <person name="Souvorov A."/>
            <person name="Sung W."/>
            <person name="Tang Z."/>
            <person name="Tsuchiya D."/>
            <person name="Tu H."/>
            <person name="Vos H."/>
            <person name="Wang M."/>
            <person name="Wolf Y.I."/>
            <person name="Yamagata H."/>
            <person name="Yamada T."/>
            <person name="Ye Y."/>
            <person name="Shaw J.R."/>
            <person name="Andrews J."/>
            <person name="Crease T.J."/>
            <person name="Tang H."/>
            <person name="Lucas S.M."/>
            <person name="Robertson H.M."/>
            <person name="Bork P."/>
            <person name="Koonin E.V."/>
            <person name="Zdobnov E.M."/>
            <person name="Grigoriev I.V."/>
            <person name="Lynch M."/>
            <person name="Boore J.L."/>
        </authorList>
    </citation>
    <scope>NUCLEOTIDE SEQUENCE [LARGE SCALE GENOMIC DNA]</scope>
</reference>